<proteinExistence type="predicted"/>
<accession>A0A1H0P9D1</accession>
<dbReference type="AlphaFoldDB" id="A0A1H0P9D1"/>
<organism evidence="1 2">
    <name type="scientific">Litchfieldia salsa</name>
    <dbReference type="NCBI Taxonomy" id="930152"/>
    <lineage>
        <taxon>Bacteria</taxon>
        <taxon>Bacillati</taxon>
        <taxon>Bacillota</taxon>
        <taxon>Bacilli</taxon>
        <taxon>Bacillales</taxon>
        <taxon>Bacillaceae</taxon>
        <taxon>Litchfieldia</taxon>
    </lineage>
</organism>
<name>A0A1H0P9D1_9BACI</name>
<evidence type="ECO:0000313" key="2">
    <source>
        <dbReference type="Proteomes" id="UP000199159"/>
    </source>
</evidence>
<gene>
    <name evidence="1" type="ORF">SAMN05216565_101205</name>
</gene>
<dbReference type="EMBL" id="FNJU01000001">
    <property type="protein sequence ID" value="SDP01298.1"/>
    <property type="molecule type" value="Genomic_DNA"/>
</dbReference>
<sequence>MYYGYEMPRQQGTTNNLNTQYQTMVDPFVVQTFNKLSELCQTIKPFF</sequence>
<dbReference type="STRING" id="930152.SAMN05216565_101205"/>
<evidence type="ECO:0000313" key="1">
    <source>
        <dbReference type="EMBL" id="SDP01298.1"/>
    </source>
</evidence>
<keyword evidence="2" id="KW-1185">Reference proteome</keyword>
<reference evidence="2" key="1">
    <citation type="submission" date="2016-10" db="EMBL/GenBank/DDBJ databases">
        <authorList>
            <person name="Varghese N."/>
            <person name="Submissions S."/>
        </authorList>
    </citation>
    <scope>NUCLEOTIDE SEQUENCE [LARGE SCALE GENOMIC DNA]</scope>
    <source>
        <strain evidence="2">IBRC-M10078</strain>
    </source>
</reference>
<protein>
    <submittedName>
        <fullName evidence="1">Uncharacterized protein</fullName>
    </submittedName>
</protein>
<dbReference type="RefSeq" id="WP_175490139.1">
    <property type="nucleotide sequence ID" value="NZ_FNJU01000001.1"/>
</dbReference>
<dbReference type="Proteomes" id="UP000199159">
    <property type="component" value="Unassembled WGS sequence"/>
</dbReference>